<dbReference type="AlphaFoldDB" id="A0A0G4IQA3"/>
<dbReference type="GO" id="GO:0008168">
    <property type="term" value="F:methyltransferase activity"/>
    <property type="evidence" value="ECO:0007669"/>
    <property type="project" value="InterPro"/>
</dbReference>
<dbReference type="PANTHER" id="PTHR12829">
    <property type="entry name" value="N6-ADENOSINE-METHYLTRANSFERASE"/>
    <property type="match status" value="1"/>
</dbReference>
<name>A0A0G4IQA3_PLABS</name>
<reference evidence="2 3" key="1">
    <citation type="submission" date="2015-02" db="EMBL/GenBank/DDBJ databases">
        <authorList>
            <person name="Chooi Y.-H."/>
        </authorList>
    </citation>
    <scope>NUCLEOTIDE SEQUENCE [LARGE SCALE GENOMIC DNA]</scope>
    <source>
        <strain evidence="2">E3</strain>
    </source>
</reference>
<dbReference type="GO" id="GO:0003676">
    <property type="term" value="F:nucleic acid binding"/>
    <property type="evidence" value="ECO:0007669"/>
    <property type="project" value="InterPro"/>
</dbReference>
<evidence type="ECO:0000256" key="1">
    <source>
        <dbReference type="PROSITE-ProRule" id="PRU00489"/>
    </source>
</evidence>
<organism evidence="2 3">
    <name type="scientific">Plasmodiophora brassicae</name>
    <name type="common">Clubroot disease agent</name>
    <dbReference type="NCBI Taxonomy" id="37360"/>
    <lineage>
        <taxon>Eukaryota</taxon>
        <taxon>Sar</taxon>
        <taxon>Rhizaria</taxon>
        <taxon>Endomyxa</taxon>
        <taxon>Phytomyxea</taxon>
        <taxon>Plasmodiophorida</taxon>
        <taxon>Plasmodiophoridae</taxon>
        <taxon>Plasmodiophora</taxon>
    </lineage>
</organism>
<sequence length="350" mass="39975">MAKPHVVELRDGAGQPIGWVLNAAGARRHLWSGTELTPRCQYSRVVRRARNGASTETTLPAEELSALDKFVEILSCHRRDIQRVLGDEDDLECESVEQADDEVSMCWRLSRDDFTKKSAGLYDERVTVEDVMRTNDSNCVRVLDAFDDSFYIPRHSAFVMSDVSQVDLLFQTRPDSGFDLIVADPPWDNKSVHRSKVYPTMRHNRLLQLPVGNLLNPREGVVAVWVTNDPKLRRFVETELFPSWGVRRCGIWFWLKLSPDFDPVSDIRCGHHKPYEQLVIGCRPDVVPALCSRAVIASRPEAHSQKPIIDRLLGDQYPRKLELFARNLKPGWVSWGNEPLKFQSNAQFPV</sequence>
<dbReference type="STRING" id="37360.A0A0G4IQA3"/>
<proteinExistence type="inferred from homology"/>
<dbReference type="EMBL" id="CDSF01000079">
    <property type="protein sequence ID" value="CEO97331.1"/>
    <property type="molecule type" value="Genomic_DNA"/>
</dbReference>
<evidence type="ECO:0000313" key="3">
    <source>
        <dbReference type="Proteomes" id="UP000039324"/>
    </source>
</evidence>
<dbReference type="Pfam" id="PF05063">
    <property type="entry name" value="MT-A70"/>
    <property type="match status" value="1"/>
</dbReference>
<dbReference type="InterPro" id="IPR007757">
    <property type="entry name" value="MT-A70-like"/>
</dbReference>
<dbReference type="PROSITE" id="PS00092">
    <property type="entry name" value="N6_MTASE"/>
    <property type="match status" value="1"/>
</dbReference>
<protein>
    <recommendedName>
        <fullName evidence="4">Methyltransferase-like protein 4</fullName>
    </recommendedName>
</protein>
<gene>
    <name evidence="2" type="ORF">PBRA_000676</name>
</gene>
<dbReference type="InterPro" id="IPR029063">
    <property type="entry name" value="SAM-dependent_MTases_sf"/>
</dbReference>
<dbReference type="PANTHER" id="PTHR12829:SF4">
    <property type="entry name" value="N(6)-ADENINE-SPECIFIC METHYLTRANSFERASE METTL4"/>
    <property type="match status" value="1"/>
</dbReference>
<keyword evidence="3" id="KW-1185">Reference proteome</keyword>
<dbReference type="PROSITE" id="PS51143">
    <property type="entry name" value="MT_A70"/>
    <property type="match status" value="1"/>
</dbReference>
<dbReference type="GO" id="GO:0005634">
    <property type="term" value="C:nucleus"/>
    <property type="evidence" value="ECO:0007669"/>
    <property type="project" value="TreeGrafter"/>
</dbReference>
<dbReference type="OrthoDB" id="61116at2759"/>
<evidence type="ECO:0008006" key="4">
    <source>
        <dbReference type="Google" id="ProtNLM"/>
    </source>
</evidence>
<dbReference type="GO" id="GO:0032259">
    <property type="term" value="P:methylation"/>
    <property type="evidence" value="ECO:0007669"/>
    <property type="project" value="InterPro"/>
</dbReference>
<evidence type="ECO:0000313" key="2">
    <source>
        <dbReference type="EMBL" id="CEO97331.1"/>
    </source>
</evidence>
<dbReference type="InterPro" id="IPR002052">
    <property type="entry name" value="DNA_methylase_N6_adenine_CS"/>
</dbReference>
<dbReference type="SUPFAM" id="SSF53335">
    <property type="entry name" value="S-adenosyl-L-methionine-dependent methyltransferases"/>
    <property type="match status" value="1"/>
</dbReference>
<accession>A0A0G4IQA3</accession>
<comment type="similarity">
    <text evidence="1">Belongs to the MT-A70-like family.</text>
</comment>
<dbReference type="Proteomes" id="UP000039324">
    <property type="component" value="Unassembled WGS sequence"/>
</dbReference>